<dbReference type="AlphaFoldDB" id="A0A160TK75"/>
<evidence type="ECO:0000313" key="1">
    <source>
        <dbReference type="EMBL" id="CUS44973.1"/>
    </source>
</evidence>
<accession>A0A160TK75</accession>
<organism evidence="1">
    <name type="scientific">hydrothermal vent metagenome</name>
    <dbReference type="NCBI Taxonomy" id="652676"/>
    <lineage>
        <taxon>unclassified sequences</taxon>
        <taxon>metagenomes</taxon>
        <taxon>ecological metagenomes</taxon>
    </lineage>
</organism>
<reference evidence="1" key="1">
    <citation type="submission" date="2015-10" db="EMBL/GenBank/DDBJ databases">
        <authorList>
            <person name="Gilbert D.G."/>
        </authorList>
    </citation>
    <scope>NUCLEOTIDE SEQUENCE</scope>
</reference>
<protein>
    <submittedName>
        <fullName evidence="1">Uncharacterized protein</fullName>
    </submittedName>
</protein>
<gene>
    <name evidence="1" type="ORF">MGWOODY_Smn695</name>
</gene>
<sequence length="62" mass="6887">MFRGEPLRDVIVKINLYARERVVLTDPQAGSIPVYGVVDQGDTAAIRDLVADPRAIAIEREH</sequence>
<dbReference type="EMBL" id="CZQE01000199">
    <property type="protein sequence ID" value="CUS44973.1"/>
    <property type="molecule type" value="Genomic_DNA"/>
</dbReference>
<name>A0A160TK75_9ZZZZ</name>
<proteinExistence type="predicted"/>